<keyword evidence="2" id="KW-1185">Reference proteome</keyword>
<dbReference type="EMBL" id="JACOGA010000008">
    <property type="protein sequence ID" value="MBC3873867.1"/>
    <property type="molecule type" value="Genomic_DNA"/>
</dbReference>
<evidence type="ECO:0000313" key="1">
    <source>
        <dbReference type="EMBL" id="MBC3873867.1"/>
    </source>
</evidence>
<organism evidence="1 2">
    <name type="scientific">Undibacterium flavidum</name>
    <dbReference type="NCBI Taxonomy" id="2762297"/>
    <lineage>
        <taxon>Bacteria</taxon>
        <taxon>Pseudomonadati</taxon>
        <taxon>Pseudomonadota</taxon>
        <taxon>Betaproteobacteria</taxon>
        <taxon>Burkholderiales</taxon>
        <taxon>Oxalobacteraceae</taxon>
        <taxon>Undibacterium</taxon>
    </lineage>
</organism>
<evidence type="ECO:0008006" key="3">
    <source>
        <dbReference type="Google" id="ProtNLM"/>
    </source>
</evidence>
<comment type="caution">
    <text evidence="1">The sequence shown here is derived from an EMBL/GenBank/DDBJ whole genome shotgun (WGS) entry which is preliminary data.</text>
</comment>
<sequence length="279" mass="32305">MREICLVEISTNGAYSAVYVELIGALSTALSQLGVQVHFELDRIRHDMPCLVFAWYRQFIDEQRPLQKLPSNCVIVNLAPLSGVEKAPWLERYIKCLKDTPVLDYSHNNVEILTRIGNTQNSLFKFGYLPLSAFQFPSKNLHYVFYGKVNEHRIPTLKYLREELKMPLRILHNCWGHERDLRIATAKATINIGKFDASVLEVYRIWHSLCLGTPVISERGGDEKLVQDWQQYVQFVESKNDWMKIEVDHTAPGRYAAQTSFLTETECLLAWLDQLKLCR</sequence>
<gene>
    <name evidence="1" type="ORF">H8K55_09715</name>
</gene>
<name>A0ABR6YB55_9BURK</name>
<evidence type="ECO:0000313" key="2">
    <source>
        <dbReference type="Proteomes" id="UP000624279"/>
    </source>
</evidence>
<dbReference type="Proteomes" id="UP000624279">
    <property type="component" value="Unassembled WGS sequence"/>
</dbReference>
<protein>
    <recommendedName>
        <fullName evidence="3">Glycosyl transferase family 1</fullName>
    </recommendedName>
</protein>
<proteinExistence type="predicted"/>
<reference evidence="1 2" key="1">
    <citation type="submission" date="2020-08" db="EMBL/GenBank/DDBJ databases">
        <title>Novel species isolated from subtropical streams in China.</title>
        <authorList>
            <person name="Lu H."/>
        </authorList>
    </citation>
    <scope>NUCLEOTIDE SEQUENCE [LARGE SCALE GENOMIC DNA]</scope>
    <source>
        <strain evidence="1 2">LX15W</strain>
    </source>
</reference>
<accession>A0ABR6YB55</accession>
<dbReference type="RefSeq" id="WP_186941903.1">
    <property type="nucleotide sequence ID" value="NZ_JACOGA010000008.1"/>
</dbReference>